<dbReference type="PANTHER" id="PTHR42878">
    <property type="entry name" value="TWO-COMPONENT HISTIDINE KINASE"/>
    <property type="match status" value="1"/>
</dbReference>
<comment type="catalytic activity">
    <reaction evidence="1">
        <text>ATP + protein L-histidine = ADP + protein N-phospho-L-histidine.</text>
        <dbReference type="EC" id="2.7.13.3"/>
    </reaction>
</comment>
<dbReference type="CDD" id="cd00082">
    <property type="entry name" value="HisKA"/>
    <property type="match status" value="1"/>
</dbReference>
<dbReference type="Pfam" id="PF02518">
    <property type="entry name" value="HATPase_c"/>
    <property type="match status" value="1"/>
</dbReference>
<evidence type="ECO:0000256" key="1">
    <source>
        <dbReference type="ARBA" id="ARBA00000085"/>
    </source>
</evidence>
<dbReference type="InterPro" id="IPR036097">
    <property type="entry name" value="HisK_dim/P_sf"/>
</dbReference>
<dbReference type="PROSITE" id="PS50109">
    <property type="entry name" value="HIS_KIN"/>
    <property type="match status" value="1"/>
</dbReference>
<dbReference type="RefSeq" id="WP_303688066.1">
    <property type="nucleotide sequence ID" value="NZ_CAJXYO010000046.1"/>
</dbReference>
<dbReference type="Gene3D" id="3.30.565.10">
    <property type="entry name" value="Histidine kinase-like ATPase, C-terminal domain"/>
    <property type="match status" value="1"/>
</dbReference>
<dbReference type="GO" id="GO:0000155">
    <property type="term" value="F:phosphorelay sensor kinase activity"/>
    <property type="evidence" value="ECO:0007669"/>
    <property type="project" value="InterPro"/>
</dbReference>
<keyword evidence="3" id="KW-0597">Phosphoprotein</keyword>
<dbReference type="EC" id="2.7.13.3" evidence="2"/>
<dbReference type="InterPro" id="IPR036890">
    <property type="entry name" value="HATPase_C_sf"/>
</dbReference>
<gene>
    <name evidence="7" type="ORF">A9Q93_13990</name>
</gene>
<dbReference type="InterPro" id="IPR050351">
    <property type="entry name" value="BphY/WalK/GraS-like"/>
</dbReference>
<dbReference type="AlphaFoldDB" id="A0A1Z8AGE3"/>
<dbReference type="PRINTS" id="PR00344">
    <property type="entry name" value="BCTRLSENSOR"/>
</dbReference>
<dbReference type="EMBL" id="MAAX01000213">
    <property type="protein sequence ID" value="OUS09396.1"/>
    <property type="molecule type" value="Genomic_DNA"/>
</dbReference>
<dbReference type="GO" id="GO:0000156">
    <property type="term" value="F:phosphorelay response regulator activity"/>
    <property type="evidence" value="ECO:0007669"/>
    <property type="project" value="TreeGrafter"/>
</dbReference>
<evidence type="ECO:0000256" key="2">
    <source>
        <dbReference type="ARBA" id="ARBA00012438"/>
    </source>
</evidence>
<dbReference type="InterPro" id="IPR005467">
    <property type="entry name" value="His_kinase_dom"/>
</dbReference>
<evidence type="ECO:0000313" key="7">
    <source>
        <dbReference type="EMBL" id="OUS09396.1"/>
    </source>
</evidence>
<dbReference type="Pfam" id="PF00512">
    <property type="entry name" value="HisKA"/>
    <property type="match status" value="1"/>
</dbReference>
<keyword evidence="4" id="KW-0808">Transferase</keyword>
<evidence type="ECO:0000256" key="3">
    <source>
        <dbReference type="ARBA" id="ARBA00022553"/>
    </source>
</evidence>
<dbReference type="GO" id="GO:0007234">
    <property type="term" value="P:osmosensory signaling via phosphorelay pathway"/>
    <property type="evidence" value="ECO:0007669"/>
    <property type="project" value="TreeGrafter"/>
</dbReference>
<feature type="domain" description="Histidine kinase" evidence="6">
    <location>
        <begin position="142"/>
        <end position="349"/>
    </location>
</feature>
<dbReference type="PANTHER" id="PTHR42878:SF15">
    <property type="entry name" value="BACTERIOPHYTOCHROME"/>
    <property type="match status" value="1"/>
</dbReference>
<dbReference type="Proteomes" id="UP000196102">
    <property type="component" value="Unassembled WGS sequence"/>
</dbReference>
<dbReference type="SUPFAM" id="SSF55874">
    <property type="entry name" value="ATPase domain of HSP90 chaperone/DNA topoisomerase II/histidine kinase"/>
    <property type="match status" value="1"/>
</dbReference>
<dbReference type="SMART" id="SM00387">
    <property type="entry name" value="HATPase_c"/>
    <property type="match status" value="1"/>
</dbReference>
<dbReference type="SMART" id="SM00388">
    <property type="entry name" value="HisKA"/>
    <property type="match status" value="1"/>
</dbReference>
<dbReference type="InterPro" id="IPR004358">
    <property type="entry name" value="Sig_transdc_His_kin-like_C"/>
</dbReference>
<evidence type="ECO:0000256" key="5">
    <source>
        <dbReference type="ARBA" id="ARBA00022777"/>
    </source>
</evidence>
<organism evidence="7 8">
    <name type="scientific">Nonlabens dokdonensis</name>
    <dbReference type="NCBI Taxonomy" id="328515"/>
    <lineage>
        <taxon>Bacteria</taxon>
        <taxon>Pseudomonadati</taxon>
        <taxon>Bacteroidota</taxon>
        <taxon>Flavobacteriia</taxon>
        <taxon>Flavobacteriales</taxon>
        <taxon>Flavobacteriaceae</taxon>
        <taxon>Nonlabens</taxon>
    </lineage>
</organism>
<protein>
    <recommendedName>
        <fullName evidence="2">histidine kinase</fullName>
        <ecNumber evidence="2">2.7.13.3</ecNumber>
    </recommendedName>
</protein>
<evidence type="ECO:0000259" key="6">
    <source>
        <dbReference type="PROSITE" id="PS50109"/>
    </source>
</evidence>
<reference evidence="8" key="1">
    <citation type="journal article" date="2017" name="Proc. Natl. Acad. Sci. U.S.A.">
        <title>Simulation of Deepwater Horizon oil plume reveals substrate specialization within a complex community of hydrocarbon-degraders.</title>
        <authorList>
            <person name="Hu P."/>
            <person name="Dubinsky E.A."/>
            <person name="Probst A.J."/>
            <person name="Wang J."/>
            <person name="Sieber C.M.K."/>
            <person name="Tom L.M."/>
            <person name="Gardinali P."/>
            <person name="Banfield J.F."/>
            <person name="Atlas R.M."/>
            <person name="Andersen G.L."/>
        </authorList>
    </citation>
    <scope>NUCLEOTIDE SEQUENCE [LARGE SCALE GENOMIC DNA]</scope>
</reference>
<keyword evidence="5 7" id="KW-0418">Kinase</keyword>
<dbReference type="SUPFAM" id="SSF47384">
    <property type="entry name" value="Homodimeric domain of signal transducing histidine kinase"/>
    <property type="match status" value="1"/>
</dbReference>
<dbReference type="Gene3D" id="1.10.287.130">
    <property type="match status" value="1"/>
</dbReference>
<proteinExistence type="predicted"/>
<dbReference type="InterPro" id="IPR003661">
    <property type="entry name" value="HisK_dim/P_dom"/>
</dbReference>
<dbReference type="InterPro" id="IPR003594">
    <property type="entry name" value="HATPase_dom"/>
</dbReference>
<evidence type="ECO:0000313" key="8">
    <source>
        <dbReference type="Proteomes" id="UP000196102"/>
    </source>
</evidence>
<comment type="caution">
    <text evidence="7">The sequence shown here is derived from an EMBL/GenBank/DDBJ whole genome shotgun (WGS) entry which is preliminary data.</text>
</comment>
<dbReference type="GO" id="GO:0030295">
    <property type="term" value="F:protein kinase activator activity"/>
    <property type="evidence" value="ECO:0007669"/>
    <property type="project" value="TreeGrafter"/>
</dbReference>
<sequence length="349" mass="40420">MNPLLKRQIRKYLPVELHEREDLAQFLDSISSSYDNLDNQFKMTQRAMKISSDELFEANKSLREETQQQRLLLLKLQSVINAIKPFENNKQEPDQFKSTNKKNLANYISEQAEQLIKFNKDQEKLLEELAVQNQELNDYAHIVSHDLKSPLRSIEALVSWIKEDYEEVLGEEGKKHLSLIVSHLEKMDALISGILKYSSIDKEIRTEHELDLNQLVQENVKMLHVPEHIQIVIHALPRIKGDPFKLQQVFQNLIDNAIKNMDKAQGRIDIISRELDVKYQFEVKDNGKGIEPAYFDKIFQVFQKLENDSNSTGIGLSIVKKIIAFYNGEIWLDSIPGKGTSIFFTLPKS</sequence>
<evidence type="ECO:0000256" key="4">
    <source>
        <dbReference type="ARBA" id="ARBA00022679"/>
    </source>
</evidence>
<name>A0A1Z8AGE3_9FLAO</name>
<accession>A0A1Z8AGE3</accession>